<proteinExistence type="predicted"/>
<dbReference type="GO" id="GO:0005737">
    <property type="term" value="C:cytoplasm"/>
    <property type="evidence" value="ECO:0007669"/>
    <property type="project" value="InterPro"/>
</dbReference>
<accession>X0S436</accession>
<dbReference type="EMBL" id="BARS01005219">
    <property type="protein sequence ID" value="GAF69976.1"/>
    <property type="molecule type" value="Genomic_DNA"/>
</dbReference>
<dbReference type="GO" id="GO:0030429">
    <property type="term" value="F:kynureninase activity"/>
    <property type="evidence" value="ECO:0007669"/>
    <property type="project" value="InterPro"/>
</dbReference>
<dbReference type="SUPFAM" id="SSF53383">
    <property type="entry name" value="PLP-dependent transferases"/>
    <property type="match status" value="1"/>
</dbReference>
<evidence type="ECO:0000313" key="2">
    <source>
        <dbReference type="EMBL" id="GAF69976.1"/>
    </source>
</evidence>
<dbReference type="PANTHER" id="PTHR14084:SF0">
    <property type="entry name" value="KYNURENINASE"/>
    <property type="match status" value="1"/>
</dbReference>
<dbReference type="InterPro" id="IPR010111">
    <property type="entry name" value="Kynureninase"/>
</dbReference>
<dbReference type="InterPro" id="IPR015422">
    <property type="entry name" value="PyrdxlP-dep_Trfase_small"/>
</dbReference>
<dbReference type="Gene3D" id="3.90.1150.10">
    <property type="entry name" value="Aspartate Aminotransferase, domain 1"/>
    <property type="match status" value="1"/>
</dbReference>
<sequence>MNNEPIKKDELLKIKIRLQFNGVIILNNEFTIEENCALSLDSKDPLAKFRDQFFNPQGNVIYLDGNSLGLLSKQAEKTLLRVLNEWKSLGIQGWFDPEKPWFYFGESLGAMVAPLIGALPEEVVATGTTTINLHSLVSTFYHP</sequence>
<dbReference type="GO" id="GO:0009435">
    <property type="term" value="P:NAD+ biosynthetic process"/>
    <property type="evidence" value="ECO:0007669"/>
    <property type="project" value="InterPro"/>
</dbReference>
<comment type="caution">
    <text evidence="2">The sequence shown here is derived from an EMBL/GenBank/DDBJ whole genome shotgun (WGS) entry which is preliminary data.</text>
</comment>
<dbReference type="GO" id="GO:0043420">
    <property type="term" value="P:anthranilate metabolic process"/>
    <property type="evidence" value="ECO:0007669"/>
    <property type="project" value="TreeGrafter"/>
</dbReference>
<name>X0S436_9ZZZZ</name>
<evidence type="ECO:0000256" key="1">
    <source>
        <dbReference type="ARBA" id="ARBA00022898"/>
    </source>
</evidence>
<feature type="non-terminal residue" evidence="2">
    <location>
        <position position="143"/>
    </location>
</feature>
<dbReference type="AlphaFoldDB" id="X0S436"/>
<protein>
    <submittedName>
        <fullName evidence="2">Uncharacterized protein</fullName>
    </submittedName>
</protein>
<dbReference type="InterPro" id="IPR015424">
    <property type="entry name" value="PyrdxlP-dep_Trfase"/>
</dbReference>
<dbReference type="GO" id="GO:0019441">
    <property type="term" value="P:L-tryptophan catabolic process to kynurenine"/>
    <property type="evidence" value="ECO:0007669"/>
    <property type="project" value="TreeGrafter"/>
</dbReference>
<keyword evidence="1" id="KW-0663">Pyridoxal phosphate</keyword>
<dbReference type="GO" id="GO:0030170">
    <property type="term" value="F:pyridoxal phosphate binding"/>
    <property type="evidence" value="ECO:0007669"/>
    <property type="project" value="InterPro"/>
</dbReference>
<dbReference type="PANTHER" id="PTHR14084">
    <property type="entry name" value="KYNURENINASE"/>
    <property type="match status" value="1"/>
</dbReference>
<reference evidence="2" key="1">
    <citation type="journal article" date="2014" name="Front. Microbiol.">
        <title>High frequency of phylogenetically diverse reductive dehalogenase-homologous genes in deep subseafloor sedimentary metagenomes.</title>
        <authorList>
            <person name="Kawai M."/>
            <person name="Futagami T."/>
            <person name="Toyoda A."/>
            <person name="Takaki Y."/>
            <person name="Nishi S."/>
            <person name="Hori S."/>
            <person name="Arai W."/>
            <person name="Tsubouchi T."/>
            <person name="Morono Y."/>
            <person name="Uchiyama I."/>
            <person name="Ito T."/>
            <person name="Fujiyama A."/>
            <person name="Inagaki F."/>
            <person name="Takami H."/>
        </authorList>
    </citation>
    <scope>NUCLEOTIDE SEQUENCE</scope>
    <source>
        <strain evidence="2">Expedition CK06-06</strain>
    </source>
</reference>
<organism evidence="2">
    <name type="scientific">marine sediment metagenome</name>
    <dbReference type="NCBI Taxonomy" id="412755"/>
    <lineage>
        <taxon>unclassified sequences</taxon>
        <taxon>metagenomes</taxon>
        <taxon>ecological metagenomes</taxon>
    </lineage>
</organism>
<gene>
    <name evidence="2" type="ORF">S01H1_10223</name>
</gene>